<dbReference type="EMBL" id="MU971345">
    <property type="protein sequence ID" value="KAK9239609.1"/>
    <property type="molecule type" value="Genomic_DNA"/>
</dbReference>
<keyword evidence="2" id="KW-1185">Reference proteome</keyword>
<gene>
    <name evidence="1" type="ORF">V1525DRAFT_28845</name>
</gene>
<sequence>MSSVGSLNLPPRGACESCHRYKEKCIFNHGNAACTRCTSLGRSCLTRKKKRMGRRPEAGQFPHGNCSIIEFNPESHQRQHQQTESTSAIQQSESTNSAALTPRLKPSSYQATLRLAKFNPYPPSPPKTYSNFDHMLSTKEGFYAAHRKFMLGQGFIDAYQTAVRVVFARDAPVMMSAYSATLTLLSHRKLQPAGVEGLNLVVGSHCLEWLGHQYSCIKDVLHAAVVLAVGQLLLVYNILLPCPSSRAITRGVLLSVTDWYPALLQQPELDPITLAPVLLDTVDSLIRREAPIVRLPDATRPIVDRFLGLCTPLQPLLFDLAERSYRAKMHAPAMPPGDSHNGDHYSETERQIASWTPELPPDFFTTYDSLEVAAMLGQAASYRIAALLVIHRLRYPLGFQDRLAHGYAESIFEELSFMKQWPVDGATGLGLDFPLVVALLELPSLGEELFINLNLLRFQPQLGEKVVQLVRWIRRAYDAGYDGLWFDLVQDRLDILIP</sequence>
<proteinExistence type="predicted"/>
<name>A0ACC3T841_LIPKO</name>
<accession>A0ACC3T841</accession>
<evidence type="ECO:0000313" key="2">
    <source>
        <dbReference type="Proteomes" id="UP001433508"/>
    </source>
</evidence>
<evidence type="ECO:0000313" key="1">
    <source>
        <dbReference type="EMBL" id="KAK9239609.1"/>
    </source>
</evidence>
<organism evidence="1 2">
    <name type="scientific">Lipomyces kononenkoae</name>
    <name type="common">Yeast</name>
    <dbReference type="NCBI Taxonomy" id="34357"/>
    <lineage>
        <taxon>Eukaryota</taxon>
        <taxon>Fungi</taxon>
        <taxon>Dikarya</taxon>
        <taxon>Ascomycota</taxon>
        <taxon>Saccharomycotina</taxon>
        <taxon>Lipomycetes</taxon>
        <taxon>Lipomycetales</taxon>
        <taxon>Lipomycetaceae</taxon>
        <taxon>Lipomyces</taxon>
    </lineage>
</organism>
<dbReference type="Proteomes" id="UP001433508">
    <property type="component" value="Unassembled WGS sequence"/>
</dbReference>
<reference evidence="2" key="1">
    <citation type="journal article" date="2024" name="Front. Bioeng. Biotechnol.">
        <title>Genome-scale model development and genomic sequencing of the oleaginous clade Lipomyces.</title>
        <authorList>
            <person name="Czajka J.J."/>
            <person name="Han Y."/>
            <person name="Kim J."/>
            <person name="Mondo S.J."/>
            <person name="Hofstad B.A."/>
            <person name="Robles A."/>
            <person name="Haridas S."/>
            <person name="Riley R."/>
            <person name="LaButti K."/>
            <person name="Pangilinan J."/>
            <person name="Andreopoulos W."/>
            <person name="Lipzen A."/>
            <person name="Yan J."/>
            <person name="Wang M."/>
            <person name="Ng V."/>
            <person name="Grigoriev I.V."/>
            <person name="Spatafora J.W."/>
            <person name="Magnuson J.K."/>
            <person name="Baker S.E."/>
            <person name="Pomraning K.R."/>
        </authorList>
    </citation>
    <scope>NUCLEOTIDE SEQUENCE [LARGE SCALE GENOMIC DNA]</scope>
    <source>
        <strain evidence="2">CBS 7786</strain>
    </source>
</reference>
<protein>
    <submittedName>
        <fullName evidence="1">Uncharacterized protein</fullName>
    </submittedName>
</protein>
<comment type="caution">
    <text evidence="1">The sequence shown here is derived from an EMBL/GenBank/DDBJ whole genome shotgun (WGS) entry which is preliminary data.</text>
</comment>